<dbReference type="PANTHER" id="PTHR40765">
    <property type="entry name" value="ESX-2 SECRETION SYSTEM ATPASE ECCB2"/>
    <property type="match status" value="1"/>
</dbReference>
<dbReference type="InterPro" id="IPR007795">
    <property type="entry name" value="T7SS_EccB"/>
</dbReference>
<dbReference type="NCBIfam" id="TIGR03919">
    <property type="entry name" value="T7SS_EccB"/>
    <property type="match status" value="1"/>
</dbReference>
<name>A0ABV9SBU2_9PSEU</name>
<dbReference type="Pfam" id="PF05108">
    <property type="entry name" value="T7SS_ESX1_EccB"/>
    <property type="match status" value="1"/>
</dbReference>
<dbReference type="EMBL" id="JBHSIS010000024">
    <property type="protein sequence ID" value="MFC4858792.1"/>
    <property type="molecule type" value="Genomic_DNA"/>
</dbReference>
<evidence type="ECO:0000256" key="1">
    <source>
        <dbReference type="SAM" id="Phobius"/>
    </source>
</evidence>
<dbReference type="InterPro" id="IPR044857">
    <property type="entry name" value="T7SS_EccB_R1"/>
</dbReference>
<proteinExistence type="predicted"/>
<comment type="caution">
    <text evidence="2">The sequence shown here is derived from an EMBL/GenBank/DDBJ whole genome shotgun (WGS) entry which is preliminary data.</text>
</comment>
<sequence length="473" mass="49142">MASKRDQLHAHQFLVQRTVSALVTRETDPEQPPFRRPGTAAFAGIAIAVVALAAVGVYGLINPGGNDSWRDGRSVIVEEETGARYVYLGERLHPVANYTSALLAIGDHAATTSVSRDSLAGVPRGPRIGIPDAPDALPGTDGLLAGGWTMCSQQSPDDTGTVLTRSVMLVGMQPPADLGERAVLAYVPDTGERHLLLNGYRHAIGRTDAVAVSLALRATPAIRISPAVLEAIPAGRPIAPIAVPDMGKPSKAVPSRPELRNGQLVVVGTSGGPQHYLVEPARLRPITELQYDLQRGFASTAKAYPDAEVTGIGVGMIHVGSARQTSLPEPADGDPPTVRPDFAEGGVSATLCLTFDPGAAVPRFALDPAMPEIDPMTATPRHTGDGVALADRVVVPPGGAAVVESMPSETAPAGTLVLVTDLGIGFPLADRDVLPVLGYGNSEPVRLPAGVVSRIPLGSGLSHDAAMRRPPDV</sequence>
<evidence type="ECO:0000313" key="2">
    <source>
        <dbReference type="EMBL" id="MFC4858792.1"/>
    </source>
</evidence>
<dbReference type="Gene3D" id="3.30.2390.20">
    <property type="entry name" value="Type VII secretion system EccB, repeat 1 domain"/>
    <property type="match status" value="1"/>
</dbReference>
<dbReference type="RefSeq" id="WP_378061461.1">
    <property type="nucleotide sequence ID" value="NZ_JBHSIS010000024.1"/>
</dbReference>
<accession>A0ABV9SBU2</accession>
<dbReference type="PANTHER" id="PTHR40765:SF2">
    <property type="entry name" value="ESX-2 SECRETION SYSTEM ATPASE ECCB2"/>
    <property type="match status" value="1"/>
</dbReference>
<keyword evidence="1" id="KW-0812">Transmembrane</keyword>
<reference evidence="3" key="1">
    <citation type="journal article" date="2019" name="Int. J. Syst. Evol. Microbiol.">
        <title>The Global Catalogue of Microorganisms (GCM) 10K type strain sequencing project: providing services to taxonomists for standard genome sequencing and annotation.</title>
        <authorList>
            <consortium name="The Broad Institute Genomics Platform"/>
            <consortium name="The Broad Institute Genome Sequencing Center for Infectious Disease"/>
            <person name="Wu L."/>
            <person name="Ma J."/>
        </authorList>
    </citation>
    <scope>NUCLEOTIDE SEQUENCE [LARGE SCALE GENOMIC DNA]</scope>
    <source>
        <strain evidence="3">ZS-22-S1</strain>
    </source>
</reference>
<organism evidence="2 3">
    <name type="scientific">Actinophytocola glycyrrhizae</name>
    <dbReference type="NCBI Taxonomy" id="2044873"/>
    <lineage>
        <taxon>Bacteria</taxon>
        <taxon>Bacillati</taxon>
        <taxon>Actinomycetota</taxon>
        <taxon>Actinomycetes</taxon>
        <taxon>Pseudonocardiales</taxon>
        <taxon>Pseudonocardiaceae</taxon>
    </lineage>
</organism>
<keyword evidence="1" id="KW-1133">Transmembrane helix</keyword>
<evidence type="ECO:0000313" key="3">
    <source>
        <dbReference type="Proteomes" id="UP001595859"/>
    </source>
</evidence>
<dbReference type="Proteomes" id="UP001595859">
    <property type="component" value="Unassembled WGS sequence"/>
</dbReference>
<gene>
    <name evidence="2" type="primary">eccB</name>
    <name evidence="2" type="ORF">ACFPCV_35305</name>
</gene>
<protein>
    <submittedName>
        <fullName evidence="2">Type VII secretion protein EccB</fullName>
    </submittedName>
</protein>
<keyword evidence="1" id="KW-0472">Membrane</keyword>
<feature type="transmembrane region" description="Helical" evidence="1">
    <location>
        <begin position="40"/>
        <end position="61"/>
    </location>
</feature>
<keyword evidence="3" id="KW-1185">Reference proteome</keyword>